<evidence type="ECO:0000313" key="3">
    <source>
        <dbReference type="Proteomes" id="UP000886847"/>
    </source>
</evidence>
<dbReference type="InterPro" id="IPR050261">
    <property type="entry name" value="FrsA_esterase"/>
</dbReference>
<organism evidence="2 3">
    <name type="scientific">Candidatus Borkfalkia faecavium</name>
    <dbReference type="NCBI Taxonomy" id="2838508"/>
    <lineage>
        <taxon>Bacteria</taxon>
        <taxon>Bacillati</taxon>
        <taxon>Bacillota</taxon>
        <taxon>Clostridia</taxon>
        <taxon>Christensenellales</taxon>
        <taxon>Christensenellaceae</taxon>
        <taxon>Candidatus Borkfalkia</taxon>
    </lineage>
</organism>
<protein>
    <submittedName>
        <fullName evidence="2">Dienelactone hydrolase family protein</fullName>
    </submittedName>
</protein>
<dbReference type="EMBL" id="DXEW01000005">
    <property type="protein sequence ID" value="HIX49977.1"/>
    <property type="molecule type" value="Genomic_DNA"/>
</dbReference>
<feature type="domain" description="Dienelactone hydrolase" evidence="1">
    <location>
        <begin position="55"/>
        <end position="253"/>
    </location>
</feature>
<reference evidence="2" key="2">
    <citation type="submission" date="2021-04" db="EMBL/GenBank/DDBJ databases">
        <authorList>
            <person name="Gilroy R."/>
        </authorList>
    </citation>
    <scope>NUCLEOTIDE SEQUENCE</scope>
    <source>
        <strain evidence="2">2189</strain>
    </source>
</reference>
<dbReference type="PANTHER" id="PTHR22946">
    <property type="entry name" value="DIENELACTONE HYDROLASE DOMAIN-CONTAINING PROTEIN-RELATED"/>
    <property type="match status" value="1"/>
</dbReference>
<dbReference type="AlphaFoldDB" id="A0A9D1W0C4"/>
<dbReference type="GO" id="GO:0016787">
    <property type="term" value="F:hydrolase activity"/>
    <property type="evidence" value="ECO:0007669"/>
    <property type="project" value="UniProtKB-KW"/>
</dbReference>
<gene>
    <name evidence="2" type="ORF">H9851_01680</name>
</gene>
<dbReference type="Gene3D" id="3.40.50.1820">
    <property type="entry name" value="alpha/beta hydrolase"/>
    <property type="match status" value="1"/>
</dbReference>
<accession>A0A9D1W0C4</accession>
<comment type="caution">
    <text evidence="2">The sequence shown here is derived from an EMBL/GenBank/DDBJ whole genome shotgun (WGS) entry which is preliminary data.</text>
</comment>
<sequence>MANKILTPVTLWNDFDDSLPANATVLDEQADDKCVVRAIRFYGRAVGEERVNIFARVACPVEEGKYPALLILPDCSLTAEMDILCRFAELGYIALMPDYRGVWKGTDGYTVYPQAVSYANLAMAERHIDYADETAKETCWYEWTAVARYCLNFLASIPSVAKIGAIGIRAGGDIVWQLAATCDKLSCAVPVCAGGWRAYRGINKYGDAPELKMDDERYRYIAGVESQSYAPQVKCPLLMLCSTNDEGFDADRAFDTFLRIEGKQEKTFYFAARYGGHIGKTGVHDLDLFIRKHLKGREVFVPEPTDISIEEDTDGELIARVRSDQNGEVTYSEVYMAEDTCESAMRDWSKCEFKRDDGEDGRVFRLHACVGASRVFAFSKTKYSCGFAVSSRIAAKKLEKSYPNQTGRSRILYCSEEGRASFTLDRFTHHTLADCFLDGTLPAPPVRVEEGPCGIKGIYSPYGLRLYRINDPRYRPGENALLKFDIYCPKTATVQITIRADKGRRAENYTCTLYLAGCDAWTDHVLGAKDFKTEESKPLAQLREAKYIAFYSEDVFYINNLLLL</sequence>
<evidence type="ECO:0000259" key="1">
    <source>
        <dbReference type="Pfam" id="PF01738"/>
    </source>
</evidence>
<proteinExistence type="predicted"/>
<dbReference type="Proteomes" id="UP000886847">
    <property type="component" value="Unassembled WGS sequence"/>
</dbReference>
<dbReference type="Pfam" id="PF01738">
    <property type="entry name" value="DLH"/>
    <property type="match status" value="1"/>
</dbReference>
<dbReference type="InterPro" id="IPR029058">
    <property type="entry name" value="AB_hydrolase_fold"/>
</dbReference>
<name>A0A9D1W0C4_9FIRM</name>
<dbReference type="SUPFAM" id="SSF53474">
    <property type="entry name" value="alpha/beta-Hydrolases"/>
    <property type="match status" value="1"/>
</dbReference>
<reference evidence="2" key="1">
    <citation type="journal article" date="2021" name="PeerJ">
        <title>Extensive microbial diversity within the chicken gut microbiome revealed by metagenomics and culture.</title>
        <authorList>
            <person name="Gilroy R."/>
            <person name="Ravi A."/>
            <person name="Getino M."/>
            <person name="Pursley I."/>
            <person name="Horton D.L."/>
            <person name="Alikhan N.F."/>
            <person name="Baker D."/>
            <person name="Gharbi K."/>
            <person name="Hall N."/>
            <person name="Watson M."/>
            <person name="Adriaenssens E.M."/>
            <person name="Foster-Nyarko E."/>
            <person name="Jarju S."/>
            <person name="Secka A."/>
            <person name="Antonio M."/>
            <person name="Oren A."/>
            <person name="Chaudhuri R.R."/>
            <person name="La Ragione R."/>
            <person name="Hildebrand F."/>
            <person name="Pallen M.J."/>
        </authorList>
    </citation>
    <scope>NUCLEOTIDE SEQUENCE</scope>
    <source>
        <strain evidence="2">2189</strain>
    </source>
</reference>
<keyword evidence="2" id="KW-0378">Hydrolase</keyword>
<dbReference type="InterPro" id="IPR002925">
    <property type="entry name" value="Dienelactn_hydro"/>
</dbReference>
<evidence type="ECO:0000313" key="2">
    <source>
        <dbReference type="EMBL" id="HIX49977.1"/>
    </source>
</evidence>